<evidence type="ECO:0000313" key="2">
    <source>
        <dbReference type="Proteomes" id="UP000004384"/>
    </source>
</evidence>
<reference evidence="1 2" key="1">
    <citation type="submission" date="2009-06" db="EMBL/GenBank/DDBJ databases">
        <authorList>
            <person name="Dodson R."/>
            <person name="Sebastian Y."/>
            <person name="Madupu R."/>
            <person name="Durkin A.S."/>
            <person name="Torralba M."/>
            <person name="Methe B."/>
            <person name="Sutton G.G."/>
            <person name="Strausberg R.L."/>
            <person name="Nelson K.E."/>
        </authorList>
    </citation>
    <scope>NUCLEOTIDE SEQUENCE [LARGE SCALE GENOMIC DNA]</scope>
    <source>
        <strain evidence="1 2">SK141</strain>
    </source>
</reference>
<dbReference type="EMBL" id="ACVP01000037">
    <property type="protein sequence ID" value="EET76331.1"/>
    <property type="molecule type" value="Genomic_DNA"/>
</dbReference>
<protein>
    <submittedName>
        <fullName evidence="1">Uncharacterized protein</fullName>
    </submittedName>
</protein>
<dbReference type="Proteomes" id="UP000004384">
    <property type="component" value="Unassembled WGS sequence"/>
</dbReference>
<gene>
    <name evidence="1" type="ORF">CORTU0001_0104</name>
</gene>
<name>C6RC55_9CORY</name>
<accession>C6RC55</accession>
<organism evidence="1 2">
    <name type="scientific">Corynebacterium tuberculostearicum SK141</name>
    <dbReference type="NCBI Taxonomy" id="553206"/>
    <lineage>
        <taxon>Bacteria</taxon>
        <taxon>Bacillati</taxon>
        <taxon>Actinomycetota</taxon>
        <taxon>Actinomycetes</taxon>
        <taxon>Mycobacteriales</taxon>
        <taxon>Corynebacteriaceae</taxon>
        <taxon>Corynebacterium</taxon>
    </lineage>
</organism>
<proteinExistence type="predicted"/>
<sequence>MTGDLAWIIHENAPSKPQAAAFTALNYFIFRPQPHHLHAR</sequence>
<evidence type="ECO:0000313" key="1">
    <source>
        <dbReference type="EMBL" id="EET76331.1"/>
    </source>
</evidence>
<comment type="caution">
    <text evidence="1">The sequence shown here is derived from an EMBL/GenBank/DDBJ whole genome shotgun (WGS) entry which is preliminary data.</text>
</comment>
<dbReference type="AlphaFoldDB" id="C6RC55"/>